<dbReference type="Proteomes" id="UP000726737">
    <property type="component" value="Unassembled WGS sequence"/>
</dbReference>
<feature type="compositionally biased region" description="Low complexity" evidence="2">
    <location>
        <begin position="595"/>
        <end position="631"/>
    </location>
</feature>
<feature type="compositionally biased region" description="Basic and acidic residues" evidence="2">
    <location>
        <begin position="351"/>
        <end position="364"/>
    </location>
</feature>
<evidence type="ECO:0000313" key="4">
    <source>
        <dbReference type="Proteomes" id="UP000726737"/>
    </source>
</evidence>
<dbReference type="EMBL" id="JAAAJA010000024">
    <property type="protein sequence ID" value="KAG0266002.1"/>
    <property type="molecule type" value="Genomic_DNA"/>
</dbReference>
<keyword evidence="4" id="KW-1185">Reference proteome</keyword>
<gene>
    <name evidence="3" type="ORF">BG011_003652</name>
</gene>
<evidence type="ECO:0000313" key="3">
    <source>
        <dbReference type="EMBL" id="KAG0266002.1"/>
    </source>
</evidence>
<feature type="compositionally biased region" description="Low complexity" evidence="2">
    <location>
        <begin position="658"/>
        <end position="677"/>
    </location>
</feature>
<dbReference type="AlphaFoldDB" id="A0A9P6U9X8"/>
<accession>A0A9P6U9X8</accession>
<name>A0A9P6U9X8_9FUNG</name>
<feature type="compositionally biased region" description="Acidic residues" evidence="2">
    <location>
        <begin position="461"/>
        <end position="477"/>
    </location>
</feature>
<keyword evidence="1" id="KW-0175">Coiled coil</keyword>
<comment type="caution">
    <text evidence="3">The sequence shown here is derived from an EMBL/GenBank/DDBJ whole genome shotgun (WGS) entry which is preliminary data.</text>
</comment>
<sequence length="730" mass="80563">MSASHAARSSRTTRRNSITIDLDSSSPSPSPSRRGTGKNAEYQPKTKDAKVIQKLRDELEELTAEKDRADDKVIQLEERTQYLEASARLNASMMATENMDLKEKARKLEIKLSTVVDERDVLEEEKTRLQFRVLDPEVRDEAKQLSTQLRDSWLRIRNMRTTQEENVQKLFKAEETNVQLTANLAKAVELTNTTKNTLKEQTKRWESEKQEYLDEITTLKEKLILSSKDGGKQVLEWEQDKKRLRDSLKHERTVWDKEKKGFLDQVASLKIKATSLSLQKSPPPEWILEKHRLVEQCANLQSRVSTLESDRASGGTSAKKLEAEKLKLEKKVEALKAKLVEVMDHAKTIQATADKDKAKRESSAKKPAPTRRRRKKQSVELTESEEDKVMEEAPEVVEPIATRKPSRPLAASRAKRTAAIKEISYQESDSISSGSEKEQEDAGDAEENEGRNEIQGVEVAAEVEVEDMEEDDQQEVDLDTKQITKEKTRRSRKKKVPANNNAGNVSQDDEDQNAAEDNRSKSSGRSTIGRAKARRAPDSDSDSEFEPPKKTAVVEVDKGQGRNGIVKAVVSTTEADVKKTAASAASLGKRRSNESEVAVSSESQDSTKAPVSAGSTPKTSTSAASTPTSTADGETPTSTSSGKIKKKRKLLGKGLGELGDILNGPGSSLSSAPSTSLQFGKGRTQAKAGSSNLLNSAKPNPAKLQALNAIKMAFVLPKPRPSSPRRDAAK</sequence>
<feature type="region of interest" description="Disordered" evidence="2">
    <location>
        <begin position="351"/>
        <end position="698"/>
    </location>
</feature>
<dbReference type="OrthoDB" id="2401308at2759"/>
<feature type="region of interest" description="Disordered" evidence="2">
    <location>
        <begin position="1"/>
        <end position="49"/>
    </location>
</feature>
<feature type="compositionally biased region" description="Basic residues" evidence="2">
    <location>
        <begin position="487"/>
        <end position="496"/>
    </location>
</feature>
<organism evidence="3 4">
    <name type="scientific">Mortierella polycephala</name>
    <dbReference type="NCBI Taxonomy" id="41804"/>
    <lineage>
        <taxon>Eukaryota</taxon>
        <taxon>Fungi</taxon>
        <taxon>Fungi incertae sedis</taxon>
        <taxon>Mucoromycota</taxon>
        <taxon>Mortierellomycotina</taxon>
        <taxon>Mortierellomycetes</taxon>
        <taxon>Mortierellales</taxon>
        <taxon>Mortierellaceae</taxon>
        <taxon>Mortierella</taxon>
    </lineage>
</organism>
<feature type="coiled-coil region" evidence="1">
    <location>
        <begin position="290"/>
        <end position="345"/>
    </location>
</feature>
<protein>
    <submittedName>
        <fullName evidence="3">Uncharacterized protein</fullName>
    </submittedName>
</protein>
<feature type="coiled-coil region" evidence="1">
    <location>
        <begin position="195"/>
        <end position="222"/>
    </location>
</feature>
<feature type="compositionally biased region" description="Low complexity" evidence="2">
    <location>
        <begin position="1"/>
        <end position="10"/>
    </location>
</feature>
<proteinExistence type="predicted"/>
<feature type="compositionally biased region" description="Acidic residues" evidence="2">
    <location>
        <begin position="438"/>
        <end position="447"/>
    </location>
</feature>
<reference evidence="3" key="1">
    <citation type="journal article" date="2020" name="Fungal Divers.">
        <title>Resolving the Mortierellaceae phylogeny through synthesis of multi-gene phylogenetics and phylogenomics.</title>
        <authorList>
            <person name="Vandepol N."/>
            <person name="Liber J."/>
            <person name="Desiro A."/>
            <person name="Na H."/>
            <person name="Kennedy M."/>
            <person name="Barry K."/>
            <person name="Grigoriev I.V."/>
            <person name="Miller A.N."/>
            <person name="O'Donnell K."/>
            <person name="Stajich J.E."/>
            <person name="Bonito G."/>
        </authorList>
    </citation>
    <scope>NUCLEOTIDE SEQUENCE</scope>
    <source>
        <strain evidence="3">KOD948</strain>
    </source>
</reference>
<feature type="compositionally biased region" description="Polar residues" evidence="2">
    <location>
        <begin position="687"/>
        <end position="698"/>
    </location>
</feature>
<feature type="compositionally biased region" description="Polar residues" evidence="2">
    <location>
        <begin position="425"/>
        <end position="434"/>
    </location>
</feature>
<evidence type="ECO:0000256" key="1">
    <source>
        <dbReference type="SAM" id="Coils"/>
    </source>
</evidence>
<feature type="compositionally biased region" description="Acidic residues" evidence="2">
    <location>
        <begin position="382"/>
        <end position="395"/>
    </location>
</feature>
<evidence type="ECO:0000256" key="2">
    <source>
        <dbReference type="SAM" id="MobiDB-lite"/>
    </source>
</evidence>